<keyword evidence="2" id="KW-0328">Glycosyltransferase</keyword>
<dbReference type="RefSeq" id="WP_170182670.1">
    <property type="nucleotide sequence ID" value="NZ_VFQE01000002.1"/>
</dbReference>
<accession>A0A543P1Y8</accession>
<keyword evidence="4" id="KW-0472">Membrane</keyword>
<dbReference type="InterPro" id="IPR029044">
    <property type="entry name" value="Nucleotide-diphossugar_trans"/>
</dbReference>
<organism evidence="5 6">
    <name type="scientific">Blastococcus colisei</name>
    <dbReference type="NCBI Taxonomy" id="1564162"/>
    <lineage>
        <taxon>Bacteria</taxon>
        <taxon>Bacillati</taxon>
        <taxon>Actinomycetota</taxon>
        <taxon>Actinomycetes</taxon>
        <taxon>Geodermatophilales</taxon>
        <taxon>Geodermatophilaceae</taxon>
        <taxon>Blastococcus</taxon>
    </lineage>
</organism>
<keyword evidence="3 5" id="KW-0808">Transferase</keyword>
<evidence type="ECO:0000313" key="6">
    <source>
        <dbReference type="Proteomes" id="UP000319865"/>
    </source>
</evidence>
<dbReference type="SUPFAM" id="SSF53448">
    <property type="entry name" value="Nucleotide-diphospho-sugar transferases"/>
    <property type="match status" value="1"/>
</dbReference>
<gene>
    <name evidence="5" type="ORF">FHU33_4762</name>
</gene>
<dbReference type="EMBL" id="VFQE01000002">
    <property type="protein sequence ID" value="TQN38081.1"/>
    <property type="molecule type" value="Genomic_DNA"/>
</dbReference>
<comment type="caution">
    <text evidence="5">The sequence shown here is derived from an EMBL/GenBank/DDBJ whole genome shotgun (WGS) entry which is preliminary data.</text>
</comment>
<name>A0A543P1Y8_9ACTN</name>
<dbReference type="PANTHER" id="PTHR43630">
    <property type="entry name" value="POLY-BETA-1,6-N-ACETYL-D-GLUCOSAMINE SYNTHASE"/>
    <property type="match status" value="1"/>
</dbReference>
<feature type="transmembrane region" description="Helical" evidence="4">
    <location>
        <begin position="300"/>
        <end position="322"/>
    </location>
</feature>
<reference evidence="5 6" key="1">
    <citation type="submission" date="2019-06" db="EMBL/GenBank/DDBJ databases">
        <title>Sequencing the genomes of 1000 actinobacteria strains.</title>
        <authorList>
            <person name="Klenk H.-P."/>
        </authorList>
    </citation>
    <scope>NUCLEOTIDE SEQUENCE [LARGE SCALE GENOMIC DNA]</scope>
    <source>
        <strain evidence="5 6">DSM 46837</strain>
    </source>
</reference>
<keyword evidence="6" id="KW-1185">Reference proteome</keyword>
<keyword evidence="4" id="KW-1133">Transmembrane helix</keyword>
<keyword evidence="4" id="KW-0812">Transmembrane</keyword>
<evidence type="ECO:0000256" key="4">
    <source>
        <dbReference type="SAM" id="Phobius"/>
    </source>
</evidence>
<dbReference type="Proteomes" id="UP000319865">
    <property type="component" value="Unassembled WGS sequence"/>
</dbReference>
<evidence type="ECO:0000256" key="3">
    <source>
        <dbReference type="ARBA" id="ARBA00022679"/>
    </source>
</evidence>
<dbReference type="GO" id="GO:0016757">
    <property type="term" value="F:glycosyltransferase activity"/>
    <property type="evidence" value="ECO:0007669"/>
    <property type="project" value="UniProtKB-KW"/>
</dbReference>
<comment type="similarity">
    <text evidence="1">Belongs to the glycosyltransferase 2 family.</text>
</comment>
<dbReference type="Gene3D" id="3.90.550.10">
    <property type="entry name" value="Spore Coat Polysaccharide Biosynthesis Protein SpsA, Chain A"/>
    <property type="match status" value="1"/>
</dbReference>
<evidence type="ECO:0000256" key="2">
    <source>
        <dbReference type="ARBA" id="ARBA00022676"/>
    </source>
</evidence>
<dbReference type="AlphaFoldDB" id="A0A543P1Y8"/>
<evidence type="ECO:0000256" key="1">
    <source>
        <dbReference type="ARBA" id="ARBA00006739"/>
    </source>
</evidence>
<feature type="transmembrane region" description="Helical" evidence="4">
    <location>
        <begin position="368"/>
        <end position="389"/>
    </location>
</feature>
<dbReference type="Pfam" id="PF13641">
    <property type="entry name" value="Glyco_tranf_2_3"/>
    <property type="match status" value="1"/>
</dbReference>
<dbReference type="PANTHER" id="PTHR43630:SF1">
    <property type="entry name" value="POLY-BETA-1,6-N-ACETYL-D-GLUCOSAMINE SYNTHASE"/>
    <property type="match status" value="1"/>
</dbReference>
<proteinExistence type="inferred from homology"/>
<evidence type="ECO:0000313" key="5">
    <source>
        <dbReference type="EMBL" id="TQN38081.1"/>
    </source>
</evidence>
<sequence>MLYALSLILVLVGLGYLLLTLALARTKKPLLEDGDEPKRFIFLVPALNEELVIGSTVDGLLGACTDQDRVLVIDDGSSDDTAGIVRSRMGDSRVQLFQRTLPNAKIGKGKALNDAYRHIRAEVLAEGIDPHDVVLCIVDADGRLEPSVLEEVAPYFRDERVGAVQVLVRIRNREKWLNRFQDYEFLLFSSLTQTAREKLGSVGLGGNGQFTRLAALMELGDDPWSECLTEDLDLGVRLAINGWLNRFCGETHVDQQGLTNPRLLIRQRTRWAQGHFQCWKLVPKVLASHLPTVTAFDMCYYLLAPGLVLLAPIMFAAAMVFYVTSVVANPELWFSPFGLVYSALQYLFTFAPALYMSLKYRRRAGDLSLLRALAMGHLLALYNYIWYIAEYRALGRILLRRNGWAKTARAVEEDPSLPKPEGVDPDARVEADPALEWWRHEAFAPAQPSRSMPEPVMVGQPAQATSAALHRRGRPTEYVLRDNYDEMPTVVMPRLLPPVPPNVRRRPTAT</sequence>
<feature type="transmembrane region" description="Helical" evidence="4">
    <location>
        <begin position="334"/>
        <end position="356"/>
    </location>
</feature>
<protein>
    <submittedName>
        <fullName evidence="5">Cellulose synthase/poly-beta-1,6-N-acetylglucosamine synthase-like glycosyltransferase</fullName>
    </submittedName>
</protein>